<dbReference type="InterPro" id="IPR005055">
    <property type="entry name" value="A10/PebIII"/>
</dbReference>
<evidence type="ECO:0000256" key="1">
    <source>
        <dbReference type="SAM" id="SignalP"/>
    </source>
</evidence>
<dbReference type="Gene3D" id="1.10.2080.10">
    <property type="entry name" value="Insect odorant-binding protein A10/Ejaculatory bulb-specific protein 3"/>
    <property type="match status" value="1"/>
</dbReference>
<name>A0A9P0AXX5_BRAAE</name>
<dbReference type="EMBL" id="OV121133">
    <property type="protein sequence ID" value="CAH0550940.1"/>
    <property type="molecule type" value="Genomic_DNA"/>
</dbReference>
<dbReference type="PANTHER" id="PTHR11257:SF12">
    <property type="entry name" value="EJACULATORY BULB-SPECIFIC PROTEIN 3-RELATED"/>
    <property type="match status" value="1"/>
</dbReference>
<sequence length="123" mass="14332">MKLQIVLLIVVFVAAYAAPQNKYTSKYDNIDLDSIFKSDRLLSNYINCLMDRGRCTPDAMELKIVLPDALQNDCAKCSEEQQKSGKKVVNFMIKNKPNEWKELEQKYDPEGIYKKKYDEEIKQ</sequence>
<proteinExistence type="predicted"/>
<reference evidence="2" key="1">
    <citation type="submission" date="2021-12" db="EMBL/GenBank/DDBJ databases">
        <authorList>
            <person name="King R."/>
        </authorList>
    </citation>
    <scope>NUCLEOTIDE SEQUENCE</scope>
</reference>
<feature type="signal peptide" evidence="1">
    <location>
        <begin position="1"/>
        <end position="17"/>
    </location>
</feature>
<gene>
    <name evidence="2" type="ORF">MELIAE_LOCUS3647</name>
</gene>
<dbReference type="PANTHER" id="PTHR11257">
    <property type="entry name" value="CHEMOSENSORY PROTEIN-RELATED"/>
    <property type="match status" value="1"/>
</dbReference>
<dbReference type="Pfam" id="PF03392">
    <property type="entry name" value="OS-D"/>
    <property type="match status" value="1"/>
</dbReference>
<protein>
    <submittedName>
        <fullName evidence="2">Uncharacterized protein</fullName>
    </submittedName>
</protein>
<dbReference type="SUPFAM" id="SSF100910">
    <property type="entry name" value="Chemosensory protein Csp2"/>
    <property type="match status" value="1"/>
</dbReference>
<dbReference type="Proteomes" id="UP001154078">
    <property type="component" value="Chromosome 2"/>
</dbReference>
<feature type="chain" id="PRO_5040249550" evidence="1">
    <location>
        <begin position="18"/>
        <end position="123"/>
    </location>
</feature>
<dbReference type="AlphaFoldDB" id="A0A9P0AXX5"/>
<dbReference type="OrthoDB" id="6344725at2759"/>
<accession>A0A9P0AXX5</accession>
<dbReference type="InterPro" id="IPR036682">
    <property type="entry name" value="OS_D_A10/PebIII_sf"/>
</dbReference>
<keyword evidence="3" id="KW-1185">Reference proteome</keyword>
<evidence type="ECO:0000313" key="2">
    <source>
        <dbReference type="EMBL" id="CAH0550940.1"/>
    </source>
</evidence>
<organism evidence="2 3">
    <name type="scientific">Brassicogethes aeneus</name>
    <name type="common">Rape pollen beetle</name>
    <name type="synonym">Meligethes aeneus</name>
    <dbReference type="NCBI Taxonomy" id="1431903"/>
    <lineage>
        <taxon>Eukaryota</taxon>
        <taxon>Metazoa</taxon>
        <taxon>Ecdysozoa</taxon>
        <taxon>Arthropoda</taxon>
        <taxon>Hexapoda</taxon>
        <taxon>Insecta</taxon>
        <taxon>Pterygota</taxon>
        <taxon>Neoptera</taxon>
        <taxon>Endopterygota</taxon>
        <taxon>Coleoptera</taxon>
        <taxon>Polyphaga</taxon>
        <taxon>Cucujiformia</taxon>
        <taxon>Nitidulidae</taxon>
        <taxon>Meligethinae</taxon>
        <taxon>Brassicogethes</taxon>
    </lineage>
</organism>
<keyword evidence="1" id="KW-0732">Signal</keyword>
<evidence type="ECO:0000313" key="3">
    <source>
        <dbReference type="Proteomes" id="UP001154078"/>
    </source>
</evidence>